<reference evidence="2" key="1">
    <citation type="journal article" date="2019" name="Int. J. Syst. Evol. Microbiol.">
        <title>The Global Catalogue of Microorganisms (GCM) 10K type strain sequencing project: providing services to taxonomists for standard genome sequencing and annotation.</title>
        <authorList>
            <consortium name="The Broad Institute Genomics Platform"/>
            <consortium name="The Broad Institute Genome Sequencing Center for Infectious Disease"/>
            <person name="Wu L."/>
            <person name="Ma J."/>
        </authorList>
    </citation>
    <scope>NUCLEOTIDE SEQUENCE [LARGE SCALE GENOMIC DNA]</scope>
    <source>
        <strain evidence="2">CCUG 71848</strain>
    </source>
</reference>
<organism evidence="1 2">
    <name type="scientific">Lentilactobacillus raoultii</name>
    <dbReference type="NCBI Taxonomy" id="1987503"/>
    <lineage>
        <taxon>Bacteria</taxon>
        <taxon>Bacillati</taxon>
        <taxon>Bacillota</taxon>
        <taxon>Bacilli</taxon>
        <taxon>Lactobacillales</taxon>
        <taxon>Lactobacillaceae</taxon>
        <taxon>Lentilactobacillus</taxon>
    </lineage>
</organism>
<gene>
    <name evidence="1" type="ORF">ACFQ22_02150</name>
</gene>
<dbReference type="Gene3D" id="1.10.132.100">
    <property type="match status" value="1"/>
</dbReference>
<dbReference type="Proteomes" id="UP001597156">
    <property type="component" value="Unassembled WGS sequence"/>
</dbReference>
<accession>A0ABW3PHB4</accession>
<evidence type="ECO:0000313" key="1">
    <source>
        <dbReference type="EMBL" id="MFD1124165.1"/>
    </source>
</evidence>
<dbReference type="RefSeq" id="WP_121977772.1">
    <property type="nucleotide sequence ID" value="NZ_JBHTLH010000005.1"/>
</dbReference>
<dbReference type="InterPro" id="IPR013381">
    <property type="entry name" value="CRISPR-assoc_prot_Cse1"/>
</dbReference>
<sequence length="568" mass="65608">MDNRSFNLVTEPWIKVIDKKTDQERKVSLTELFRNAQNYRQLAGEMRSQDLAILRFLLAILTTIYSRFDAEGTPYDWLKVDRELMQATGFSDQDEEDEEEDSENQQVLLDTWEQLFKAGRFSEIVLKYLQKYASRFDLFGETPFYQVTENEYNALVPKKKQISGAKGPGSVAIKQIDRQVSESAHTPAIFTPKSGQFKNRVALDELARWLITYQNFTGVTDKTKITTKDKFSASRGWLYSLNPVYADGDDLFQTLMLNLILINPSRPDGLQKPVWEYNDIQDYVFERRKQLPPDNLAALYTTWSRILHVDWTDGHPTIFSACIPMFDSESTFVEPMTTWRRDKKNNGYKPAVKSLRSLGIAMWRNFGQYVNPNQSDDIHDPGIVLWLQRLKDEGRIPYDSLLTLASAVLISDGNATSQSPVAEVYDDMHINANVLFDENKAFYWPERIEEVIETTQRIGDDYWRFAANIARIRNLDGHSFANRLSAKFYEQLNDPFKEWLAGLTNQDERDQKINLWKKQLRTYVLVATENVVQSSSPRDMSGIPGDNGLMTIFTVTNQLRYQVAKDLG</sequence>
<evidence type="ECO:0000313" key="2">
    <source>
        <dbReference type="Proteomes" id="UP001597156"/>
    </source>
</evidence>
<dbReference type="Pfam" id="PF09481">
    <property type="entry name" value="CRISPR_Cse1"/>
    <property type="match status" value="1"/>
</dbReference>
<dbReference type="EMBL" id="JBHTLH010000005">
    <property type="protein sequence ID" value="MFD1124165.1"/>
    <property type="molecule type" value="Genomic_DNA"/>
</dbReference>
<proteinExistence type="predicted"/>
<comment type="caution">
    <text evidence="1">The sequence shown here is derived from an EMBL/GenBank/DDBJ whole genome shotgun (WGS) entry which is preliminary data.</text>
</comment>
<keyword evidence="2" id="KW-1185">Reference proteome</keyword>
<protein>
    <submittedName>
        <fullName evidence="1">Type I-E CRISPR-associated protein Cse1/CasA</fullName>
    </submittedName>
</protein>
<name>A0ABW3PHB4_9LACO</name>